<proteinExistence type="inferred from homology"/>
<evidence type="ECO:0000256" key="1">
    <source>
        <dbReference type="ARBA" id="ARBA00007074"/>
    </source>
</evidence>
<feature type="transmembrane region" description="Helical" evidence="5">
    <location>
        <begin position="520"/>
        <end position="538"/>
    </location>
</feature>
<dbReference type="GO" id="GO:0006508">
    <property type="term" value="P:proteolysis"/>
    <property type="evidence" value="ECO:0007669"/>
    <property type="project" value="UniProtKB-KW"/>
</dbReference>
<dbReference type="SUPFAM" id="SSF54001">
    <property type="entry name" value="Cysteine proteinases"/>
    <property type="match status" value="1"/>
</dbReference>
<gene>
    <name evidence="7" type="ORF">FK256_12295</name>
</gene>
<feature type="domain" description="NlpC/P60" evidence="6">
    <location>
        <begin position="1152"/>
        <end position="1278"/>
    </location>
</feature>
<evidence type="ECO:0000256" key="2">
    <source>
        <dbReference type="ARBA" id="ARBA00022670"/>
    </source>
</evidence>
<dbReference type="NCBIfam" id="TIGR02675">
    <property type="entry name" value="tape_meas_nterm"/>
    <property type="match status" value="1"/>
</dbReference>
<evidence type="ECO:0000256" key="4">
    <source>
        <dbReference type="ARBA" id="ARBA00022807"/>
    </source>
</evidence>
<dbReference type="Pfam" id="PF00877">
    <property type="entry name" value="NLPC_P60"/>
    <property type="match status" value="1"/>
</dbReference>
<dbReference type="InterPro" id="IPR051794">
    <property type="entry name" value="PG_Endopeptidase_C40"/>
</dbReference>
<organism evidence="7 8">
    <name type="scientific">Actinomyces johnsonii</name>
    <dbReference type="NCBI Taxonomy" id="544581"/>
    <lineage>
        <taxon>Bacteria</taxon>
        <taxon>Bacillati</taxon>
        <taxon>Actinomycetota</taxon>
        <taxon>Actinomycetes</taxon>
        <taxon>Actinomycetales</taxon>
        <taxon>Actinomycetaceae</taxon>
        <taxon>Actinomyces</taxon>
    </lineage>
</organism>
<comment type="caution">
    <text evidence="7">The sequence shown here is derived from an EMBL/GenBank/DDBJ whole genome shotgun (WGS) entry which is preliminary data.</text>
</comment>
<reference evidence="7 8" key="1">
    <citation type="submission" date="2019-06" db="EMBL/GenBank/DDBJ databases">
        <title>Draft genome sequence of Actinomyces johnsonii CCUG 34287T.</title>
        <authorList>
            <person name="Salva-Serra F."/>
            <person name="Cardew S."/>
            <person name="Moore E."/>
        </authorList>
    </citation>
    <scope>NUCLEOTIDE SEQUENCE [LARGE SCALE GENOMIC DNA]</scope>
    <source>
        <strain evidence="7 8">CCUG 34287</strain>
    </source>
</reference>
<dbReference type="GO" id="GO:0008234">
    <property type="term" value="F:cysteine-type peptidase activity"/>
    <property type="evidence" value="ECO:0007669"/>
    <property type="project" value="UniProtKB-KW"/>
</dbReference>
<dbReference type="PROSITE" id="PS51935">
    <property type="entry name" value="NLPC_P60"/>
    <property type="match status" value="1"/>
</dbReference>
<evidence type="ECO:0000259" key="6">
    <source>
        <dbReference type="PROSITE" id="PS51935"/>
    </source>
</evidence>
<dbReference type="InterPro" id="IPR013491">
    <property type="entry name" value="Tape_meas_N"/>
</dbReference>
<dbReference type="Gene3D" id="3.90.1720.10">
    <property type="entry name" value="endopeptidase domain like (from Nostoc punctiforme)"/>
    <property type="match status" value="1"/>
</dbReference>
<feature type="transmembrane region" description="Helical" evidence="5">
    <location>
        <begin position="476"/>
        <end position="500"/>
    </location>
</feature>
<keyword evidence="5" id="KW-0472">Membrane</keyword>
<dbReference type="InterPro" id="IPR000064">
    <property type="entry name" value="NLP_P60_dom"/>
</dbReference>
<keyword evidence="2" id="KW-0645">Protease</keyword>
<protein>
    <submittedName>
        <fullName evidence="7">Tape measure protein</fullName>
    </submittedName>
</protein>
<accession>A0A507ZVP7</accession>
<evidence type="ECO:0000313" key="7">
    <source>
        <dbReference type="EMBL" id="TQD41770.1"/>
    </source>
</evidence>
<keyword evidence="5" id="KW-0812">Transmembrane</keyword>
<feature type="transmembrane region" description="Helical" evidence="5">
    <location>
        <begin position="686"/>
        <end position="705"/>
    </location>
</feature>
<dbReference type="PANTHER" id="PTHR47359">
    <property type="entry name" value="PEPTIDOGLYCAN DL-ENDOPEPTIDASE CWLO"/>
    <property type="match status" value="1"/>
</dbReference>
<feature type="transmembrane region" description="Helical" evidence="5">
    <location>
        <begin position="822"/>
        <end position="843"/>
    </location>
</feature>
<dbReference type="RefSeq" id="WP_141424957.1">
    <property type="nucleotide sequence ID" value="NZ_JASPFB010000014.1"/>
</dbReference>
<keyword evidence="3" id="KW-0378">Hydrolase</keyword>
<dbReference type="EMBL" id="VICB01000022">
    <property type="protein sequence ID" value="TQD41770.1"/>
    <property type="molecule type" value="Genomic_DNA"/>
</dbReference>
<keyword evidence="5" id="KW-1133">Transmembrane helix</keyword>
<evidence type="ECO:0000313" key="8">
    <source>
        <dbReference type="Proteomes" id="UP000319010"/>
    </source>
</evidence>
<keyword evidence="4" id="KW-0788">Thiol protease</keyword>
<name>A0A507ZVP7_9ACTO</name>
<evidence type="ECO:0000256" key="5">
    <source>
        <dbReference type="SAM" id="Phobius"/>
    </source>
</evidence>
<feature type="transmembrane region" description="Helical" evidence="5">
    <location>
        <begin position="864"/>
        <end position="885"/>
    </location>
</feature>
<sequence length="1360" mass="142733">MAGFQAGTVFVDVVPSMKGFLKEINADVKSQMPTAGNEAARSFADAFKKTTSSTGADIANSFADPLGKTTARLKQEATTAGQALASAQKEVAASSGNLAQARSREEAAAKSLVTAENSLNQARASGNAAQIARAEEGYAQALDRSKAANKAADQAAADHSRAMGKAATAARDTDQAVGALASKTGRTKREVAEANPALKTYATNLGQVDVAAEKAGVATAQTGAKVSSVGALARSAIAPVLALGAAVGIGGFASEAIEASDATDKFVSTLRFSGLDTSTIDRLKESAQKYADETVYDLADIQQITAQLASNGVDGFDKLAEAAGNLNAVAGGNADTFRSVGMVMTQTAGQGKLTTENFNQLSDAIPGASGKIQKALLDMGAYTGNFRDAMQKGEISADEFNAAILQLGSDETAVAAARSTKTIEGAAGNLQATVVGAIKDLIDYVKPAITGLMGWMADAIGGSVTWIKQHKDEMQALAIGVGVAVAAYAGFSILTSVITWIRNTTLAQHGLNAAMRANPIGFVITAIALLVTGLVLLYKKNEAFRLKVQELGRTVVEIWQQHIQPAISAVWDWISGTLLPGIQSVWNLLTKGDFDGNLFGLEEDSAFVDFLLTLREGAIATGEAISNAWTNVIQPALSALWSWVTGTLAPALADFWTGVVQPVWSGFATVVSTAWTNVISPVLSGLWSFISNVLIPVLQFLWVNVVQPVWSGFGAVVSTAWNSVIYPALSALWGWLTTSLVPALQGLWNTVQPVWQSISSVISDAWNSVIYPALVAFWGWIKNTLAPALQEFWTTVVQPVWTSISTFIASAWTNVIQPALSALWSFITGVLVPIIQFLWVNVVQPTFQLIGAAIQTAWEWVIKPALMGLWMFISTVLAPIFMFLWTNVVKPVWQGISTTISTVVDFLSGTVFPKIKTAIDNAKSGFETFKSGVQTAMNAIKGAAATPINFVINTVYTGGIKKMFDTVAEKVGLSLRLPSVSAIPGYASGGQWRTMMPGYTPGKDVFHFYSPDGGGAIRLSGGEGIIRPDSLRALGGKDWLDRVNASRGRGLADVGDTGTRRGQVSFAKGGIWERAKGSVSSAASWVANAASAVADIVSDPIGAITDLVISPAKALLSSTGSSFWAQAAAAIPPLWFESLKNIFKSKTEESGLSGGSGLVGAARKAIGVPYVWGGSSIPPGLDCSGLVYWAAQQLGLGWPRLTAAGYQSGSTPISWNAAVPGDLLFWGSPAHHVAIFAGGGKMVEEPREGLSGREVSIWGSPTVGRYGGARKYDAGGWLPPGVSTAVNQTRSREAVLTSRQWSDVSALAVQGASNEALLAGLDGTEVRLVVDDSTALDAHVEVIAAGVLDRRARTLGRGRR</sequence>
<dbReference type="PANTHER" id="PTHR47359:SF3">
    <property type="entry name" value="NLP_P60 DOMAIN-CONTAINING PROTEIN-RELATED"/>
    <property type="match status" value="1"/>
</dbReference>
<comment type="similarity">
    <text evidence="1">Belongs to the peptidase C40 family.</text>
</comment>
<dbReference type="InterPro" id="IPR038765">
    <property type="entry name" value="Papain-like_cys_pep_sf"/>
</dbReference>
<evidence type="ECO:0000256" key="3">
    <source>
        <dbReference type="ARBA" id="ARBA00022801"/>
    </source>
</evidence>
<dbReference type="Pfam" id="PF20155">
    <property type="entry name" value="TMP_3"/>
    <property type="match status" value="1"/>
</dbReference>
<dbReference type="Proteomes" id="UP000319010">
    <property type="component" value="Unassembled WGS sequence"/>
</dbReference>